<accession>A0A564LKY8</accession>
<dbReference type="GO" id="GO:0071111">
    <property type="term" value="F:cyclic-guanylate-specific phosphodiesterase activity"/>
    <property type="evidence" value="ECO:0007669"/>
    <property type="project" value="InterPro"/>
</dbReference>
<dbReference type="RefSeq" id="WP_142463282.1">
    <property type="nucleotide sequence ID" value="NZ_CABGHF010000023.1"/>
</dbReference>
<gene>
    <name evidence="2" type="primary">pdeB</name>
    <name evidence="2" type="ORF">SB6408_01119</name>
</gene>
<dbReference type="Gene3D" id="3.20.20.450">
    <property type="entry name" value="EAL domain"/>
    <property type="match status" value="1"/>
</dbReference>
<evidence type="ECO:0000313" key="3">
    <source>
        <dbReference type="Proteomes" id="UP000318370"/>
    </source>
</evidence>
<dbReference type="Proteomes" id="UP000318370">
    <property type="component" value="Unassembled WGS sequence"/>
</dbReference>
<name>A0A564LKY8_9ENTR</name>
<dbReference type="SMART" id="SM00052">
    <property type="entry name" value="EAL"/>
    <property type="match status" value="1"/>
</dbReference>
<reference evidence="2 3" key="1">
    <citation type="submission" date="2019-07" db="EMBL/GenBank/DDBJ databases">
        <authorList>
            <person name="Brisse S."/>
            <person name="Rodrigues C."/>
            <person name="Thorpe H."/>
        </authorList>
    </citation>
    <scope>NUCLEOTIDE SEQUENCE [LARGE SCALE GENOMIC DNA]</scope>
    <source>
        <strain evidence="2">SB6408</strain>
    </source>
</reference>
<evidence type="ECO:0000313" key="2">
    <source>
        <dbReference type="EMBL" id="VUS82200.1"/>
    </source>
</evidence>
<dbReference type="AlphaFoldDB" id="A0A564LKY8"/>
<dbReference type="SUPFAM" id="SSF141868">
    <property type="entry name" value="EAL domain-like"/>
    <property type="match status" value="1"/>
</dbReference>
<dbReference type="InterPro" id="IPR001633">
    <property type="entry name" value="EAL_dom"/>
</dbReference>
<dbReference type="PROSITE" id="PS50883">
    <property type="entry name" value="EAL"/>
    <property type="match status" value="1"/>
</dbReference>
<proteinExistence type="predicted"/>
<sequence length="478" mass="54096">MDYILSPCSLAAAGLARMMTKDRIQPVILSSDAPVILTGTSIRRIVVFLPEDPFWLLTTLHQAAILLARAAAPLPMLILSRSPTTWLWSTLLHQVDDRRRLSAVRAIPSDLPNHCIASLLGDHILQHYPRLEELSNEEAQLRRKMPGGLSKQEFSATLDLLRGYSVITQAKRRGINHKTLYNQRTAGLKKMVEYHPQLATRFPGSRAKGQKIQPDAALSAFEHEFVHAIHCRQIFPVFQPITDGRMQLKGIEILSRWRKNGHVLLPGDFLPQVRSEYAWLVLTAFLLREAVQNINQHPGDFYFSVNIPAAITGHENLPRMIATARQQLRQPHTFCRLVLEFSETTNLNNQSKITENITNLRKQGFTVMLDNCFSQSCVMFSARTVWFNAYKLDKSIVDDMQRDPHALALIKSLLYYCQLTGSRCIAEGVDSLDNLNKLKALGVDYFQGYLISPPVEWENIDALIRQRLSGRALTLIAG</sequence>
<dbReference type="PANTHER" id="PTHR33121">
    <property type="entry name" value="CYCLIC DI-GMP PHOSPHODIESTERASE PDEF"/>
    <property type="match status" value="1"/>
</dbReference>
<dbReference type="InterPro" id="IPR050706">
    <property type="entry name" value="Cyclic-di-GMP_PDE-like"/>
</dbReference>
<dbReference type="EMBL" id="CABGHF010000023">
    <property type="protein sequence ID" value="VUS82200.1"/>
    <property type="molecule type" value="Genomic_DNA"/>
</dbReference>
<dbReference type="Pfam" id="PF00563">
    <property type="entry name" value="EAL"/>
    <property type="match status" value="1"/>
</dbReference>
<protein>
    <submittedName>
        <fullName evidence="2">Cyclic di-GMP phosphodiesterase PdeB</fullName>
    </submittedName>
</protein>
<feature type="domain" description="EAL" evidence="1">
    <location>
        <begin position="218"/>
        <end position="468"/>
    </location>
</feature>
<dbReference type="InterPro" id="IPR035919">
    <property type="entry name" value="EAL_sf"/>
</dbReference>
<organism evidence="2 3">
    <name type="scientific">Klebsiella spallanzanii</name>
    <dbReference type="NCBI Taxonomy" id="2587528"/>
    <lineage>
        <taxon>Bacteria</taxon>
        <taxon>Pseudomonadati</taxon>
        <taxon>Pseudomonadota</taxon>
        <taxon>Gammaproteobacteria</taxon>
        <taxon>Enterobacterales</taxon>
        <taxon>Enterobacteriaceae</taxon>
        <taxon>Klebsiella/Raoultella group</taxon>
        <taxon>Klebsiella</taxon>
    </lineage>
</organism>
<evidence type="ECO:0000259" key="1">
    <source>
        <dbReference type="PROSITE" id="PS50883"/>
    </source>
</evidence>
<dbReference type="PANTHER" id="PTHR33121:SF79">
    <property type="entry name" value="CYCLIC DI-GMP PHOSPHODIESTERASE PDED-RELATED"/>
    <property type="match status" value="1"/>
</dbReference>
<dbReference type="CDD" id="cd01948">
    <property type="entry name" value="EAL"/>
    <property type="match status" value="1"/>
</dbReference>